<gene>
    <name evidence="1" type="ORF">D5086_015559</name>
</gene>
<proteinExistence type="predicted"/>
<protein>
    <submittedName>
        <fullName evidence="1">Uncharacterized protein</fullName>
    </submittedName>
</protein>
<dbReference type="Proteomes" id="UP000309997">
    <property type="component" value="Unassembled WGS sequence"/>
</dbReference>
<dbReference type="EMBL" id="RCHU02000008">
    <property type="protein sequence ID" value="KAL3581227.1"/>
    <property type="molecule type" value="Genomic_DNA"/>
</dbReference>
<reference evidence="1 2" key="1">
    <citation type="journal article" date="2024" name="Plant Biotechnol. J.">
        <title>Genome and CRISPR/Cas9 system of a widespread forest tree (Populus alba) in the world.</title>
        <authorList>
            <person name="Liu Y.J."/>
            <person name="Jiang P.F."/>
            <person name="Han X.M."/>
            <person name="Li X.Y."/>
            <person name="Wang H.M."/>
            <person name="Wang Y.J."/>
            <person name="Wang X.X."/>
            <person name="Zeng Q.Y."/>
        </authorList>
    </citation>
    <scope>NUCLEOTIDE SEQUENCE [LARGE SCALE GENOMIC DNA]</scope>
    <source>
        <strain evidence="2">cv. PAL-ZL1</strain>
    </source>
</reference>
<organism evidence="1 2">
    <name type="scientific">Populus alba</name>
    <name type="common">White poplar</name>
    <dbReference type="NCBI Taxonomy" id="43335"/>
    <lineage>
        <taxon>Eukaryota</taxon>
        <taxon>Viridiplantae</taxon>
        <taxon>Streptophyta</taxon>
        <taxon>Embryophyta</taxon>
        <taxon>Tracheophyta</taxon>
        <taxon>Spermatophyta</taxon>
        <taxon>Magnoliopsida</taxon>
        <taxon>eudicotyledons</taxon>
        <taxon>Gunneridae</taxon>
        <taxon>Pentapetalae</taxon>
        <taxon>rosids</taxon>
        <taxon>fabids</taxon>
        <taxon>Malpighiales</taxon>
        <taxon>Salicaceae</taxon>
        <taxon>Saliceae</taxon>
        <taxon>Populus</taxon>
    </lineage>
</organism>
<comment type="caution">
    <text evidence="1">The sequence shown here is derived from an EMBL/GenBank/DDBJ whole genome shotgun (WGS) entry which is preliminary data.</text>
</comment>
<accession>A0ACC4BSS4</accession>
<evidence type="ECO:0000313" key="2">
    <source>
        <dbReference type="Proteomes" id="UP000309997"/>
    </source>
</evidence>
<name>A0ACC4BSS4_POPAL</name>
<keyword evidence="2" id="KW-1185">Reference proteome</keyword>
<evidence type="ECO:0000313" key="1">
    <source>
        <dbReference type="EMBL" id="KAL3581227.1"/>
    </source>
</evidence>
<sequence>MQPVGHQKCFSSGPLSGSVGLYWAKPSLPRGTETTKARDVGRMAMILEEREGGRRGYKQEQRGPREKNYLWRFCGNQPWTQILDNSKVCLDGHGWTDKIVPVLEPWLRCRPPLLALTKAARRIADDFIRFGRDVKNPSAPPSGWLTPFWFNCDVLRFLCQAGVVLMFPSRSVSTGSGGYNQNSNVRTEIHHEHLWCRFPVEK</sequence>